<dbReference type="Proteomes" id="UP000030185">
    <property type="component" value="Unassembled WGS sequence"/>
</dbReference>
<sequence length="225" mass="26914">MQIAKFNGKRLRAKYAISGDIGECPWSGMPVKAKVGELRQYWSYIGDKPQMPEGYENETIWHCNWKSLVKDDSCEIIFGENNEHRADIVGNNNTIIEIQLSPIDIRIVRERIEFYKRVSNQRLTWIVDATKYFKNTFDIEKSGQFYKATWKNKRQWTYLIARNTDCHLFLDINHKKNYLLKTWVKNGEIYCMFYEKTKFYFDYLSEVGQFNSNEEIIKHLTKEEK</sequence>
<gene>
    <name evidence="2" type="ORF">MYP_3285</name>
</gene>
<proteinExistence type="predicted"/>
<dbReference type="OrthoDB" id="4212451at2"/>
<dbReference type="STRING" id="153721.MYP_3285"/>
<accession>A0A098LGE6</accession>
<keyword evidence="3" id="KW-1185">Reference proteome</keyword>
<comment type="caution">
    <text evidence="2">The sequence shown here is derived from an EMBL/GenBank/DDBJ whole genome shotgun (WGS) entry which is preliminary data.</text>
</comment>
<evidence type="ECO:0000313" key="2">
    <source>
        <dbReference type="EMBL" id="GAL86056.1"/>
    </source>
</evidence>
<feature type="domain" description="Competence protein CoiA nuclease-like" evidence="1">
    <location>
        <begin position="83"/>
        <end position="174"/>
    </location>
</feature>
<dbReference type="AlphaFoldDB" id="A0A098LGE6"/>
<organism evidence="2 3">
    <name type="scientific">Sporocytophaga myxococcoides</name>
    <dbReference type="NCBI Taxonomy" id="153721"/>
    <lineage>
        <taxon>Bacteria</taxon>
        <taxon>Pseudomonadati</taxon>
        <taxon>Bacteroidota</taxon>
        <taxon>Cytophagia</taxon>
        <taxon>Cytophagales</taxon>
        <taxon>Cytophagaceae</taxon>
        <taxon>Sporocytophaga</taxon>
    </lineage>
</organism>
<name>A0A098LGE6_9BACT</name>
<evidence type="ECO:0000313" key="3">
    <source>
        <dbReference type="Proteomes" id="UP000030185"/>
    </source>
</evidence>
<dbReference type="RefSeq" id="WP_045465218.1">
    <property type="nucleotide sequence ID" value="NZ_BBLT01000006.1"/>
</dbReference>
<evidence type="ECO:0000259" key="1">
    <source>
        <dbReference type="Pfam" id="PF06054"/>
    </source>
</evidence>
<dbReference type="EMBL" id="BBLT01000006">
    <property type="protein sequence ID" value="GAL86056.1"/>
    <property type="molecule type" value="Genomic_DNA"/>
</dbReference>
<dbReference type="eggNOG" id="ENOG5033W0Z">
    <property type="taxonomic scope" value="Bacteria"/>
</dbReference>
<dbReference type="Pfam" id="PF06054">
    <property type="entry name" value="CoiA_nuc"/>
    <property type="match status" value="1"/>
</dbReference>
<reference evidence="2 3" key="1">
    <citation type="submission" date="2014-09" db="EMBL/GenBank/DDBJ databases">
        <title>Sporocytophaga myxococcoides PG-01 genome sequencing.</title>
        <authorList>
            <person name="Liu L."/>
            <person name="Gao P.J."/>
            <person name="Chen G.J."/>
            <person name="Wang L.S."/>
        </authorList>
    </citation>
    <scope>NUCLEOTIDE SEQUENCE [LARGE SCALE GENOMIC DNA]</scope>
    <source>
        <strain evidence="2 3">PG-01</strain>
    </source>
</reference>
<protein>
    <submittedName>
        <fullName evidence="2">Competence CoiA-like family protein</fullName>
    </submittedName>
</protein>
<dbReference type="InterPro" id="IPR010330">
    <property type="entry name" value="CoiA_nuc"/>
</dbReference>